<evidence type="ECO:0000256" key="3">
    <source>
        <dbReference type="ARBA" id="ARBA00022884"/>
    </source>
</evidence>
<reference evidence="6 7" key="1">
    <citation type="submission" date="2019-08" db="EMBL/GenBank/DDBJ databases">
        <title>Deep-cultivation of Planctomycetes and their phenomic and genomic characterization uncovers novel biology.</title>
        <authorList>
            <person name="Wiegand S."/>
            <person name="Jogler M."/>
            <person name="Boedeker C."/>
            <person name="Pinto D."/>
            <person name="Vollmers J."/>
            <person name="Rivas-Marin E."/>
            <person name="Kohn T."/>
            <person name="Peeters S.H."/>
            <person name="Heuer A."/>
            <person name="Rast P."/>
            <person name="Oberbeckmann S."/>
            <person name="Bunk B."/>
            <person name="Jeske O."/>
            <person name="Meyerdierks A."/>
            <person name="Storesund J.E."/>
            <person name="Kallscheuer N."/>
            <person name="Luecker S."/>
            <person name="Lage O.M."/>
            <person name="Pohl T."/>
            <person name="Merkel B.J."/>
            <person name="Hornburger P."/>
            <person name="Mueller R.-W."/>
            <person name="Bruemmer F."/>
            <person name="Labrenz M."/>
            <person name="Spormann A.M."/>
            <person name="Op den Camp H."/>
            <person name="Overmann J."/>
            <person name="Amann R."/>
            <person name="Jetten M.S.M."/>
            <person name="Mascher T."/>
            <person name="Medema M.H."/>
            <person name="Devos D.P."/>
            <person name="Kaster A.-K."/>
            <person name="Ovreas L."/>
            <person name="Rohde M."/>
            <person name="Galperin M.Y."/>
            <person name="Jogler C."/>
        </authorList>
    </citation>
    <scope>NUCLEOTIDE SEQUENCE [LARGE SCALE GENOMIC DNA]</scope>
    <source>
        <strain evidence="6 7">UC8</strain>
    </source>
</reference>
<protein>
    <recommendedName>
        <fullName evidence="4">Translational regulator CsrA</fullName>
    </recommendedName>
</protein>
<organism evidence="6 7">
    <name type="scientific">Roseimaritima ulvae</name>
    <dbReference type="NCBI Taxonomy" id="980254"/>
    <lineage>
        <taxon>Bacteria</taxon>
        <taxon>Pseudomonadati</taxon>
        <taxon>Planctomycetota</taxon>
        <taxon>Planctomycetia</taxon>
        <taxon>Pirellulales</taxon>
        <taxon>Pirellulaceae</taxon>
        <taxon>Roseimaritima</taxon>
    </lineage>
</organism>
<dbReference type="AlphaFoldDB" id="A0A5B9QUI3"/>
<accession>A0A5B9QUI3</accession>
<keyword evidence="7" id="KW-1185">Reference proteome</keyword>
<dbReference type="GO" id="GO:0005829">
    <property type="term" value="C:cytosol"/>
    <property type="evidence" value="ECO:0007669"/>
    <property type="project" value="TreeGrafter"/>
</dbReference>
<evidence type="ECO:0000256" key="2">
    <source>
        <dbReference type="ARBA" id="ARBA00022845"/>
    </source>
</evidence>
<dbReference type="EMBL" id="CP042914">
    <property type="protein sequence ID" value="QEG41619.1"/>
    <property type="molecule type" value="Genomic_DNA"/>
</dbReference>
<dbReference type="PANTHER" id="PTHR34984:SF1">
    <property type="entry name" value="CARBON STORAGE REGULATOR"/>
    <property type="match status" value="1"/>
</dbReference>
<evidence type="ECO:0000256" key="1">
    <source>
        <dbReference type="ARBA" id="ARBA00022490"/>
    </source>
</evidence>
<evidence type="ECO:0000313" key="6">
    <source>
        <dbReference type="EMBL" id="QEG41619.1"/>
    </source>
</evidence>
<keyword evidence="1 4" id="KW-0963">Cytoplasm</keyword>
<gene>
    <name evidence="4" type="primary">csrA</name>
    <name evidence="6" type="ORF">UC8_36450</name>
</gene>
<dbReference type="GO" id="GO:0044781">
    <property type="term" value="P:bacterial-type flagellum organization"/>
    <property type="evidence" value="ECO:0007669"/>
    <property type="project" value="UniProtKB-KW"/>
</dbReference>
<comment type="subcellular location">
    <subcellularLocation>
        <location evidence="4">Cytoplasm</location>
    </subcellularLocation>
</comment>
<keyword evidence="3 4" id="KW-0694">RNA-binding</keyword>
<dbReference type="GO" id="GO:0006402">
    <property type="term" value="P:mRNA catabolic process"/>
    <property type="evidence" value="ECO:0007669"/>
    <property type="project" value="InterPro"/>
</dbReference>
<evidence type="ECO:0000313" key="7">
    <source>
        <dbReference type="Proteomes" id="UP000325286"/>
    </source>
</evidence>
<dbReference type="Pfam" id="PF02599">
    <property type="entry name" value="CsrA"/>
    <property type="match status" value="1"/>
</dbReference>
<dbReference type="GO" id="GO:0045947">
    <property type="term" value="P:negative regulation of translational initiation"/>
    <property type="evidence" value="ECO:0007669"/>
    <property type="project" value="UniProtKB-UniRule"/>
</dbReference>
<dbReference type="OrthoDB" id="289081at2"/>
<name>A0A5B9QUI3_9BACT</name>
<comment type="function">
    <text evidence="4">A translational regulator that binds mRNA to regulate translation initiation and/or mRNA stability. Usually binds in the 5'-UTR at or near the Shine-Dalgarno sequence preventing ribosome-binding, thus repressing translation. Its main target seems to be the major flagellin gene, while its function is anatagonized by FliW.</text>
</comment>
<keyword evidence="4" id="KW-1005">Bacterial flagellum biogenesis</keyword>
<feature type="region of interest" description="Disordered" evidence="5">
    <location>
        <begin position="65"/>
        <end position="140"/>
    </location>
</feature>
<proteinExistence type="inferred from homology"/>
<dbReference type="InterPro" id="IPR003751">
    <property type="entry name" value="CsrA"/>
</dbReference>
<sequence length="179" mass="18721">MLVLSRKLNEKIQLGDNITVTVLRVQGNTIRLGIDAPRDVRILRGELEPLDNHRKTKDEVFTAISDSGSAEPAASSPTEPQAGKESGESDTDPAAAARSDHRRGQTSVRKTRPSIGKAPASVNNAHSGVSKTQIGAGKPRAAATAAPAAVNGVRPELERALNGRPLASFVAAHKPTGSL</sequence>
<evidence type="ECO:0000256" key="5">
    <source>
        <dbReference type="SAM" id="MobiDB-lite"/>
    </source>
</evidence>
<evidence type="ECO:0000256" key="4">
    <source>
        <dbReference type="HAMAP-Rule" id="MF_00167"/>
    </source>
</evidence>
<dbReference type="Proteomes" id="UP000325286">
    <property type="component" value="Chromosome"/>
</dbReference>
<dbReference type="KEGG" id="rul:UC8_36450"/>
<dbReference type="GO" id="GO:0006109">
    <property type="term" value="P:regulation of carbohydrate metabolic process"/>
    <property type="evidence" value="ECO:0007669"/>
    <property type="project" value="InterPro"/>
</dbReference>
<dbReference type="Gene3D" id="2.60.40.4380">
    <property type="entry name" value="Translational regulator CsrA"/>
    <property type="match status" value="1"/>
</dbReference>
<comment type="similarity">
    <text evidence="4">Belongs to the CsrA/RsmA family.</text>
</comment>
<dbReference type="PANTHER" id="PTHR34984">
    <property type="entry name" value="CARBON STORAGE REGULATOR"/>
    <property type="match status" value="1"/>
</dbReference>
<keyword evidence="2 4" id="KW-0810">Translation regulation</keyword>
<feature type="compositionally biased region" description="Polar residues" evidence="5">
    <location>
        <begin position="121"/>
        <end position="133"/>
    </location>
</feature>
<dbReference type="GO" id="GO:1902208">
    <property type="term" value="P:regulation of bacterial-type flagellum assembly"/>
    <property type="evidence" value="ECO:0007669"/>
    <property type="project" value="UniProtKB-UniRule"/>
</dbReference>
<dbReference type="RefSeq" id="WP_068137072.1">
    <property type="nucleotide sequence ID" value="NZ_CP042914.1"/>
</dbReference>
<dbReference type="SUPFAM" id="SSF117130">
    <property type="entry name" value="CsrA-like"/>
    <property type="match status" value="1"/>
</dbReference>
<keyword evidence="4" id="KW-0678">Repressor</keyword>
<comment type="subunit">
    <text evidence="4">Homodimer; the beta-strands of each monomer intercalate to form a hydrophobic core, while the alpha-helices form wings that extend away from the core.</text>
</comment>
<dbReference type="HAMAP" id="MF_00167">
    <property type="entry name" value="CsrA"/>
    <property type="match status" value="1"/>
</dbReference>
<dbReference type="InterPro" id="IPR036107">
    <property type="entry name" value="CsrA_sf"/>
</dbReference>
<dbReference type="GO" id="GO:0048027">
    <property type="term" value="F:mRNA 5'-UTR binding"/>
    <property type="evidence" value="ECO:0007669"/>
    <property type="project" value="UniProtKB-UniRule"/>
</dbReference>